<name>A0ABW3PGQ7_9LACO</name>
<protein>
    <submittedName>
        <fullName evidence="1">Sialidase family protein</fullName>
        <ecNumber evidence="1">3.2.1.-</ecNumber>
    </submittedName>
</protein>
<keyword evidence="2" id="KW-1185">Reference proteome</keyword>
<organism evidence="1 2">
    <name type="scientific">Lentilactobacillus raoultii</name>
    <dbReference type="NCBI Taxonomy" id="1987503"/>
    <lineage>
        <taxon>Bacteria</taxon>
        <taxon>Bacillati</taxon>
        <taxon>Bacillota</taxon>
        <taxon>Bacilli</taxon>
        <taxon>Lactobacillales</taxon>
        <taxon>Lactobacillaceae</taxon>
        <taxon>Lentilactobacillus</taxon>
    </lineage>
</organism>
<proteinExistence type="predicted"/>
<reference evidence="2" key="1">
    <citation type="journal article" date="2019" name="Int. J. Syst. Evol. Microbiol.">
        <title>The Global Catalogue of Microorganisms (GCM) 10K type strain sequencing project: providing services to taxonomists for standard genome sequencing and annotation.</title>
        <authorList>
            <consortium name="The Broad Institute Genomics Platform"/>
            <consortium name="The Broad Institute Genome Sequencing Center for Infectious Disease"/>
            <person name="Wu L."/>
            <person name="Ma J."/>
        </authorList>
    </citation>
    <scope>NUCLEOTIDE SEQUENCE [LARGE SCALE GENOMIC DNA]</scope>
    <source>
        <strain evidence="2">CCUG 71848</strain>
    </source>
</reference>
<keyword evidence="1" id="KW-0326">Glycosidase</keyword>
<evidence type="ECO:0000313" key="1">
    <source>
        <dbReference type="EMBL" id="MFD1125574.1"/>
    </source>
</evidence>
<dbReference type="InterPro" id="IPR036278">
    <property type="entry name" value="Sialidase_sf"/>
</dbReference>
<dbReference type="SUPFAM" id="SSF50939">
    <property type="entry name" value="Sialidases"/>
    <property type="match status" value="1"/>
</dbReference>
<keyword evidence="1" id="KW-0378">Hydrolase</keyword>
<evidence type="ECO:0000313" key="2">
    <source>
        <dbReference type="Proteomes" id="UP001597156"/>
    </source>
</evidence>
<gene>
    <name evidence="1" type="ORF">ACFQ22_09455</name>
</gene>
<dbReference type="PANTHER" id="PTHR38792:SF3">
    <property type="entry name" value="BNR_ASP-BOX REPEAT DOMAIN PROTEIN (AFU_ORTHOLOGUE AFUA_7G06430)-RELATED"/>
    <property type="match status" value="1"/>
</dbReference>
<sequence>MIYNQVSNTNTSTDNHIVTVANRQNLPNSTGPVVLYGRGMVTTHQNDPAYNGRLYATSENYVTGEPSFKIFESGDHGNTWNKVSEVKDTQNRGGMRYQPFLYELPERIGDMPAGTLICAGNAIPKDLSTSSIDLYKSVDHGRSWTYLSTVAQGGKATTTTTGNGPVWEPFLTVIDHKLVCYYSDERDKPAHSQLLAHETSTNGINWSKEVQDVADPDAKGRPGMATVAKMANGKYIMTYEVVGHNGGNYSAYKLSDDGFNWQPTNLGTKFASGGSPYVTVLSDGTVVANSTESNVYVSKNDAKDWQSVDTPMPGAYSRSLTPLPNGQMLIVNGGGYAGPTSNANHSLTSLVWKLPS</sequence>
<dbReference type="EC" id="3.2.1.-" evidence="1"/>
<dbReference type="GO" id="GO:0016798">
    <property type="term" value="F:hydrolase activity, acting on glycosyl bonds"/>
    <property type="evidence" value="ECO:0007669"/>
    <property type="project" value="UniProtKB-KW"/>
</dbReference>
<accession>A0ABW3PGQ7</accession>
<dbReference type="CDD" id="cd15482">
    <property type="entry name" value="Sialidase_non-viral"/>
    <property type="match status" value="1"/>
</dbReference>
<dbReference type="PANTHER" id="PTHR38792">
    <property type="entry name" value="BNR/ASP-BOX REPEAT DOMAIN PROTEIN (AFU_ORTHOLOGUE AFUA_7G06430)-RELATED"/>
    <property type="match status" value="1"/>
</dbReference>
<comment type="caution">
    <text evidence="1">The sequence shown here is derived from an EMBL/GenBank/DDBJ whole genome shotgun (WGS) entry which is preliminary data.</text>
</comment>
<dbReference type="RefSeq" id="WP_121977869.1">
    <property type="nucleotide sequence ID" value="NZ_JBHTLH010000034.1"/>
</dbReference>
<dbReference type="EMBL" id="JBHTLH010000034">
    <property type="protein sequence ID" value="MFD1125574.1"/>
    <property type="molecule type" value="Genomic_DNA"/>
</dbReference>
<dbReference type="Gene3D" id="2.120.10.10">
    <property type="match status" value="1"/>
</dbReference>
<dbReference type="Proteomes" id="UP001597156">
    <property type="component" value="Unassembled WGS sequence"/>
</dbReference>